<reference evidence="6 7" key="1">
    <citation type="submission" date="2013-03" db="EMBL/GenBank/DDBJ databases">
        <title>The Genome Sequence of Exophiala aquamarina CBS 119918.</title>
        <authorList>
            <consortium name="The Broad Institute Genomics Platform"/>
            <person name="Cuomo C."/>
            <person name="de Hoog S."/>
            <person name="Gorbushina A."/>
            <person name="Walker B."/>
            <person name="Young S.K."/>
            <person name="Zeng Q."/>
            <person name="Gargeya S."/>
            <person name="Fitzgerald M."/>
            <person name="Haas B."/>
            <person name="Abouelleil A."/>
            <person name="Allen A.W."/>
            <person name="Alvarado L."/>
            <person name="Arachchi H.M."/>
            <person name="Berlin A.M."/>
            <person name="Chapman S.B."/>
            <person name="Gainer-Dewar J."/>
            <person name="Goldberg J."/>
            <person name="Griggs A."/>
            <person name="Gujja S."/>
            <person name="Hansen M."/>
            <person name="Howarth C."/>
            <person name="Imamovic A."/>
            <person name="Ireland A."/>
            <person name="Larimer J."/>
            <person name="McCowan C."/>
            <person name="Murphy C."/>
            <person name="Pearson M."/>
            <person name="Poon T.W."/>
            <person name="Priest M."/>
            <person name="Roberts A."/>
            <person name="Saif S."/>
            <person name="Shea T."/>
            <person name="Sisk P."/>
            <person name="Sykes S."/>
            <person name="Wortman J."/>
            <person name="Nusbaum C."/>
            <person name="Birren B."/>
        </authorList>
    </citation>
    <scope>NUCLEOTIDE SEQUENCE [LARGE SCALE GENOMIC DNA]</scope>
    <source>
        <strain evidence="6 7">CBS 119918</strain>
    </source>
</reference>
<accession>A0A072PHU8</accession>
<dbReference type="Gene3D" id="3.90.1590.10">
    <property type="entry name" value="glutathione-dependent formaldehyde- activating enzyme (gfa)"/>
    <property type="match status" value="1"/>
</dbReference>
<evidence type="ECO:0000256" key="3">
    <source>
        <dbReference type="ARBA" id="ARBA00022833"/>
    </source>
</evidence>
<feature type="domain" description="CENP-V/GFA" evidence="5">
    <location>
        <begin position="142"/>
        <end position="273"/>
    </location>
</feature>
<dbReference type="InterPro" id="IPR006913">
    <property type="entry name" value="CENP-V/GFA"/>
</dbReference>
<protein>
    <recommendedName>
        <fullName evidence="5">CENP-V/GFA domain-containing protein</fullName>
    </recommendedName>
</protein>
<sequence>MFVHVKAHDAWDVCSGVVDRVVGLEQVSYLSLENVTAHEFVGDTKDGGLAICLADADDRPVPFFLQGPDGPRFEEVLGDPVTPTQWGEPAEMVLLQAPEAANQVAELEGKCHCGGVSFRLTRPNPTSRLCSSPWPDLLVPYHSASSANPEDIKWWLCGNDTKYLAGTCACRSCRLGSGSPIQAWGFVPKANILQSNGQPLNFETGTLKQVESSAGCFREFCDTCGATVFWHCRERPELIDVSVGLLRAIEGSRAESWLDWWTERVSFSEEAFDKKLIERLELGLKRLRQAR</sequence>
<name>A0A072PHU8_9EURO</name>
<evidence type="ECO:0000313" key="7">
    <source>
        <dbReference type="Proteomes" id="UP000027920"/>
    </source>
</evidence>
<evidence type="ECO:0000259" key="5">
    <source>
        <dbReference type="PROSITE" id="PS51891"/>
    </source>
</evidence>
<dbReference type="STRING" id="1182545.A0A072PHU8"/>
<comment type="similarity">
    <text evidence="1">Belongs to the Gfa family.</text>
</comment>
<keyword evidence="7" id="KW-1185">Reference proteome</keyword>
<evidence type="ECO:0000256" key="2">
    <source>
        <dbReference type="ARBA" id="ARBA00022723"/>
    </source>
</evidence>
<dbReference type="OrthoDB" id="5422068at2759"/>
<dbReference type="PANTHER" id="PTHR33337">
    <property type="entry name" value="GFA DOMAIN-CONTAINING PROTEIN"/>
    <property type="match status" value="1"/>
</dbReference>
<dbReference type="GO" id="GO:0016846">
    <property type="term" value="F:carbon-sulfur lyase activity"/>
    <property type="evidence" value="ECO:0007669"/>
    <property type="project" value="InterPro"/>
</dbReference>
<dbReference type="SUPFAM" id="SSF51316">
    <property type="entry name" value="Mss4-like"/>
    <property type="match status" value="1"/>
</dbReference>
<dbReference type="PANTHER" id="PTHR33337:SF40">
    <property type="entry name" value="CENP-V_GFA DOMAIN-CONTAINING PROTEIN-RELATED"/>
    <property type="match status" value="1"/>
</dbReference>
<keyword evidence="3" id="KW-0862">Zinc</keyword>
<keyword evidence="2" id="KW-0479">Metal-binding</keyword>
<dbReference type="AlphaFoldDB" id="A0A072PHU8"/>
<dbReference type="RefSeq" id="XP_013261468.1">
    <property type="nucleotide sequence ID" value="XM_013406014.1"/>
</dbReference>
<dbReference type="Proteomes" id="UP000027920">
    <property type="component" value="Unassembled WGS sequence"/>
</dbReference>
<keyword evidence="4" id="KW-0456">Lyase</keyword>
<dbReference type="VEuPathDB" id="FungiDB:A1O9_03721"/>
<dbReference type="GO" id="GO:0046872">
    <property type="term" value="F:metal ion binding"/>
    <property type="evidence" value="ECO:0007669"/>
    <property type="project" value="UniProtKB-KW"/>
</dbReference>
<organism evidence="6 7">
    <name type="scientific">Exophiala aquamarina CBS 119918</name>
    <dbReference type="NCBI Taxonomy" id="1182545"/>
    <lineage>
        <taxon>Eukaryota</taxon>
        <taxon>Fungi</taxon>
        <taxon>Dikarya</taxon>
        <taxon>Ascomycota</taxon>
        <taxon>Pezizomycotina</taxon>
        <taxon>Eurotiomycetes</taxon>
        <taxon>Chaetothyriomycetidae</taxon>
        <taxon>Chaetothyriales</taxon>
        <taxon>Herpotrichiellaceae</taxon>
        <taxon>Exophiala</taxon>
    </lineage>
</organism>
<evidence type="ECO:0000256" key="1">
    <source>
        <dbReference type="ARBA" id="ARBA00005495"/>
    </source>
</evidence>
<evidence type="ECO:0000256" key="4">
    <source>
        <dbReference type="ARBA" id="ARBA00023239"/>
    </source>
</evidence>
<gene>
    <name evidence="6" type="ORF">A1O9_03721</name>
</gene>
<proteinExistence type="inferred from homology"/>
<dbReference type="PROSITE" id="PS51891">
    <property type="entry name" value="CENP_V_GFA"/>
    <property type="match status" value="1"/>
</dbReference>
<dbReference type="HOGENOM" id="CLU_038839_0_0_1"/>
<comment type="caution">
    <text evidence="6">The sequence shown here is derived from an EMBL/GenBank/DDBJ whole genome shotgun (WGS) entry which is preliminary data.</text>
</comment>
<dbReference type="Pfam" id="PF04828">
    <property type="entry name" value="GFA"/>
    <property type="match status" value="1"/>
</dbReference>
<dbReference type="EMBL" id="AMGV01000003">
    <property type="protein sequence ID" value="KEF58878.1"/>
    <property type="molecule type" value="Genomic_DNA"/>
</dbReference>
<dbReference type="GeneID" id="25278655"/>
<evidence type="ECO:0000313" key="6">
    <source>
        <dbReference type="EMBL" id="KEF58878.1"/>
    </source>
</evidence>
<dbReference type="InterPro" id="IPR011057">
    <property type="entry name" value="Mss4-like_sf"/>
</dbReference>